<dbReference type="GO" id="GO:0016682">
    <property type="term" value="F:oxidoreductase activity, acting on diphenols and related substances as donors, oxygen as acceptor"/>
    <property type="evidence" value="ECO:0007669"/>
    <property type="project" value="TreeGrafter"/>
</dbReference>
<feature type="transmembrane region" description="Helical" evidence="12">
    <location>
        <begin position="294"/>
        <end position="313"/>
    </location>
</feature>
<dbReference type="GO" id="GO:0005886">
    <property type="term" value="C:plasma membrane"/>
    <property type="evidence" value="ECO:0007669"/>
    <property type="project" value="UniProtKB-SubCell"/>
</dbReference>
<feature type="transmembrane region" description="Helical" evidence="12">
    <location>
        <begin position="200"/>
        <end position="218"/>
    </location>
</feature>
<keyword evidence="11 12" id="KW-0472">Membrane</keyword>
<evidence type="ECO:0000256" key="8">
    <source>
        <dbReference type="ARBA" id="ARBA00022982"/>
    </source>
</evidence>
<feature type="transmembrane region" description="Helical" evidence="12">
    <location>
        <begin position="115"/>
        <end position="137"/>
    </location>
</feature>
<dbReference type="EMBL" id="JRNH01000004">
    <property type="protein sequence ID" value="KGF21330.1"/>
    <property type="molecule type" value="Genomic_DNA"/>
</dbReference>
<evidence type="ECO:0000256" key="3">
    <source>
        <dbReference type="ARBA" id="ARBA00022448"/>
    </source>
</evidence>
<evidence type="ECO:0000256" key="10">
    <source>
        <dbReference type="ARBA" id="ARBA00023004"/>
    </source>
</evidence>
<feature type="transmembrane region" description="Helical" evidence="12">
    <location>
        <begin position="157"/>
        <end position="179"/>
    </location>
</feature>
<organism evidence="13 15">
    <name type="scientific">Pseudoglutamicibacter albus DNF00011</name>
    <dbReference type="NCBI Taxonomy" id="1401063"/>
    <lineage>
        <taxon>Bacteria</taxon>
        <taxon>Bacillati</taxon>
        <taxon>Actinomycetota</taxon>
        <taxon>Actinomycetes</taxon>
        <taxon>Micrococcales</taxon>
        <taxon>Micrococcaceae</taxon>
        <taxon>Pseudoglutamicibacter</taxon>
    </lineage>
</organism>
<dbReference type="InterPro" id="IPR003317">
    <property type="entry name" value="Cyt-d_oxidase_su2"/>
</dbReference>
<evidence type="ECO:0000313" key="13">
    <source>
        <dbReference type="EMBL" id="KGF21330.1"/>
    </source>
</evidence>
<feature type="transmembrane region" description="Helical" evidence="12">
    <location>
        <begin position="250"/>
        <end position="274"/>
    </location>
</feature>
<dbReference type="GO" id="GO:0009055">
    <property type="term" value="F:electron transfer activity"/>
    <property type="evidence" value="ECO:0007669"/>
    <property type="project" value="TreeGrafter"/>
</dbReference>
<keyword evidence="10" id="KW-0408">Iron</keyword>
<dbReference type="PANTHER" id="PTHR43141">
    <property type="entry name" value="CYTOCHROME BD2 SUBUNIT II"/>
    <property type="match status" value="1"/>
</dbReference>
<dbReference type="AlphaFoldDB" id="A0A095YG15"/>
<dbReference type="Proteomes" id="UP000053528">
    <property type="component" value="Unassembled WGS sequence"/>
</dbReference>
<protein>
    <submittedName>
        <fullName evidence="13">Cytochrome C oxidase assembly protein</fullName>
    </submittedName>
</protein>
<keyword evidence="5" id="KW-0349">Heme</keyword>
<evidence type="ECO:0000256" key="9">
    <source>
        <dbReference type="ARBA" id="ARBA00022989"/>
    </source>
</evidence>
<reference evidence="13 15" key="1">
    <citation type="submission" date="2014-07" db="EMBL/GenBank/DDBJ databases">
        <authorList>
            <person name="McCorrison J."/>
            <person name="Sanka R."/>
            <person name="Torralba M."/>
            <person name="Gillis M."/>
            <person name="Haft D.H."/>
            <person name="Methe B."/>
            <person name="Sutton G."/>
            <person name="Nelson K.E."/>
        </authorList>
    </citation>
    <scope>NUCLEOTIDE SEQUENCE [LARGE SCALE GENOMIC DNA]</scope>
    <source>
        <strain evidence="13 15">DNF00011</strain>
    </source>
</reference>
<dbReference type="EMBL" id="JRNH01000004">
    <property type="protein sequence ID" value="KGF21487.1"/>
    <property type="molecule type" value="Genomic_DNA"/>
</dbReference>
<dbReference type="PIRSF" id="PIRSF000267">
    <property type="entry name" value="Cyt_oxidse_sub2"/>
    <property type="match status" value="1"/>
</dbReference>
<name>A0A095YG15_9MICC</name>
<dbReference type="NCBIfam" id="TIGR00203">
    <property type="entry name" value="cydB"/>
    <property type="match status" value="1"/>
</dbReference>
<evidence type="ECO:0000313" key="15">
    <source>
        <dbReference type="Proteomes" id="UP000053528"/>
    </source>
</evidence>
<feature type="transmembrane region" description="Helical" evidence="12">
    <location>
        <begin position="6"/>
        <end position="33"/>
    </location>
</feature>
<evidence type="ECO:0000256" key="7">
    <source>
        <dbReference type="ARBA" id="ARBA00022723"/>
    </source>
</evidence>
<evidence type="ECO:0000256" key="2">
    <source>
        <dbReference type="ARBA" id="ARBA00007543"/>
    </source>
</evidence>
<keyword evidence="7" id="KW-0479">Metal-binding</keyword>
<comment type="similarity">
    <text evidence="2">Belongs to the cytochrome ubiquinol oxidase subunit 2 family.</text>
</comment>
<dbReference type="GO" id="GO:0070069">
    <property type="term" value="C:cytochrome complex"/>
    <property type="evidence" value="ECO:0007669"/>
    <property type="project" value="TreeGrafter"/>
</dbReference>
<accession>A0A095YG15</accession>
<keyword evidence="8" id="KW-0249">Electron transport</keyword>
<comment type="caution">
    <text evidence="13">The sequence shown here is derived from an EMBL/GenBank/DDBJ whole genome shotgun (WGS) entry which is preliminary data.</text>
</comment>
<dbReference type="GO" id="GO:0046872">
    <property type="term" value="F:metal ion binding"/>
    <property type="evidence" value="ECO:0007669"/>
    <property type="project" value="UniProtKB-KW"/>
</dbReference>
<keyword evidence="3" id="KW-0813">Transport</keyword>
<evidence type="ECO:0000256" key="4">
    <source>
        <dbReference type="ARBA" id="ARBA00022475"/>
    </source>
</evidence>
<comment type="subcellular location">
    <subcellularLocation>
        <location evidence="1">Cell membrane</location>
        <topology evidence="1">Multi-pass membrane protein</topology>
    </subcellularLocation>
</comment>
<feature type="transmembrane region" description="Helical" evidence="12">
    <location>
        <begin position="75"/>
        <end position="95"/>
    </location>
</feature>
<evidence type="ECO:0000256" key="6">
    <source>
        <dbReference type="ARBA" id="ARBA00022692"/>
    </source>
</evidence>
<dbReference type="RefSeq" id="WP_035754522.1">
    <property type="nucleotide sequence ID" value="NZ_JRNH01000004.1"/>
</dbReference>
<dbReference type="GO" id="GO:0019646">
    <property type="term" value="P:aerobic electron transport chain"/>
    <property type="evidence" value="ECO:0007669"/>
    <property type="project" value="TreeGrafter"/>
</dbReference>
<dbReference type="Pfam" id="PF02322">
    <property type="entry name" value="Cyt_bd_oxida_II"/>
    <property type="match status" value="1"/>
</dbReference>
<evidence type="ECO:0000256" key="5">
    <source>
        <dbReference type="ARBA" id="ARBA00022617"/>
    </source>
</evidence>
<keyword evidence="9 12" id="KW-1133">Transmembrane helix</keyword>
<keyword evidence="4" id="KW-1003">Cell membrane</keyword>
<gene>
    <name evidence="13" type="ORF">HMPREF2128_01065</name>
    <name evidence="14" type="ORF">HMPREF2128_02180</name>
</gene>
<sequence>MEFLPTLWFILIAVLWIGYLFLEGFDLGVGMLFKSFAKNERDRRVMLNTIGPVWDGNEVWLLTAGGATFAAFPNWYAALFSGLYLPLTLALLALILRGVSIEYRGKTNSARGRAFWDWCMAGGSFLAAFCVGAMLALTSTGLPLDAHGNRVGHAFVWLNGYAVLGGLAVVLFSYVHGLAFVALKTDGDIRQRAEARLARMLPWALIPVAAWAAVVVVGTGTTWAWAPLVLALVGAVAATFFALKRREGWTFISLGATLVTGVAAIFGSLFPNVLPSTVDPAFNLTIYNASSTENTLLIMSIVAAIGVPITLAYQSYTYWVFRKRISAHHIPPQHFVTSVV</sequence>
<evidence type="ECO:0000256" key="1">
    <source>
        <dbReference type="ARBA" id="ARBA00004651"/>
    </source>
</evidence>
<keyword evidence="6 12" id="KW-0812">Transmembrane</keyword>
<dbReference type="PANTHER" id="PTHR43141:SF5">
    <property type="entry name" value="CYTOCHROME BD-I UBIQUINOL OXIDASE SUBUNIT 2"/>
    <property type="match status" value="1"/>
</dbReference>
<evidence type="ECO:0000313" key="14">
    <source>
        <dbReference type="EMBL" id="KGF21487.1"/>
    </source>
</evidence>
<evidence type="ECO:0000256" key="11">
    <source>
        <dbReference type="ARBA" id="ARBA00023136"/>
    </source>
</evidence>
<proteinExistence type="inferred from homology"/>
<feature type="transmembrane region" description="Helical" evidence="12">
    <location>
        <begin position="224"/>
        <end position="243"/>
    </location>
</feature>
<evidence type="ECO:0000256" key="12">
    <source>
        <dbReference type="SAM" id="Phobius"/>
    </source>
</evidence>